<accession>A0AAE1UY64</accession>
<evidence type="ECO:0000256" key="2">
    <source>
        <dbReference type="SAM" id="SignalP"/>
    </source>
</evidence>
<sequence length="96" mass="10594">MSQTTAILAILLLSMIFSSIIQSIEGRNIKFESRNDFLKHNVHTLMISKRESRKMREDGGNSQAYKAALDNEHVDASPPPGHVDGHSPGIGHSIQN</sequence>
<dbReference type="Proteomes" id="UP001291623">
    <property type="component" value="Unassembled WGS sequence"/>
</dbReference>
<feature type="signal peptide" evidence="2">
    <location>
        <begin position="1"/>
        <end position="26"/>
    </location>
</feature>
<feature type="region of interest" description="Disordered" evidence="1">
    <location>
        <begin position="70"/>
        <end position="96"/>
    </location>
</feature>
<keyword evidence="4" id="KW-1185">Reference proteome</keyword>
<reference evidence="3" key="1">
    <citation type="submission" date="2023-12" db="EMBL/GenBank/DDBJ databases">
        <title>Genome assembly of Anisodus tanguticus.</title>
        <authorList>
            <person name="Wang Y.-J."/>
        </authorList>
    </citation>
    <scope>NUCLEOTIDE SEQUENCE</scope>
    <source>
        <strain evidence="3">KB-2021</strain>
        <tissue evidence="3">Leaf</tissue>
    </source>
</reference>
<organism evidence="3 4">
    <name type="scientific">Anisodus tanguticus</name>
    <dbReference type="NCBI Taxonomy" id="243964"/>
    <lineage>
        <taxon>Eukaryota</taxon>
        <taxon>Viridiplantae</taxon>
        <taxon>Streptophyta</taxon>
        <taxon>Embryophyta</taxon>
        <taxon>Tracheophyta</taxon>
        <taxon>Spermatophyta</taxon>
        <taxon>Magnoliopsida</taxon>
        <taxon>eudicotyledons</taxon>
        <taxon>Gunneridae</taxon>
        <taxon>Pentapetalae</taxon>
        <taxon>asterids</taxon>
        <taxon>lamiids</taxon>
        <taxon>Solanales</taxon>
        <taxon>Solanaceae</taxon>
        <taxon>Solanoideae</taxon>
        <taxon>Hyoscyameae</taxon>
        <taxon>Anisodus</taxon>
    </lineage>
</organism>
<evidence type="ECO:0000313" key="3">
    <source>
        <dbReference type="EMBL" id="KAK4347872.1"/>
    </source>
</evidence>
<feature type="chain" id="PRO_5042230750" evidence="2">
    <location>
        <begin position="27"/>
        <end position="96"/>
    </location>
</feature>
<name>A0AAE1UY64_9SOLA</name>
<evidence type="ECO:0000313" key="4">
    <source>
        <dbReference type="Proteomes" id="UP001291623"/>
    </source>
</evidence>
<protein>
    <submittedName>
        <fullName evidence="3">Uncharacterized protein</fullName>
    </submittedName>
</protein>
<evidence type="ECO:0000256" key="1">
    <source>
        <dbReference type="SAM" id="MobiDB-lite"/>
    </source>
</evidence>
<gene>
    <name evidence="3" type="ORF">RND71_034211</name>
</gene>
<dbReference type="AlphaFoldDB" id="A0AAE1UY64"/>
<keyword evidence="2" id="KW-0732">Signal</keyword>
<dbReference type="EMBL" id="JAVYJV010000018">
    <property type="protein sequence ID" value="KAK4347872.1"/>
    <property type="molecule type" value="Genomic_DNA"/>
</dbReference>
<comment type="caution">
    <text evidence="3">The sequence shown here is derived from an EMBL/GenBank/DDBJ whole genome shotgun (WGS) entry which is preliminary data.</text>
</comment>
<proteinExistence type="predicted"/>